<dbReference type="EnsemblMetazoa" id="HelroT191922">
    <property type="protein sequence ID" value="HelroP191922"/>
    <property type="gene ID" value="HelroG191922"/>
</dbReference>
<evidence type="ECO:0000313" key="2">
    <source>
        <dbReference type="EMBL" id="ESO03683.1"/>
    </source>
</evidence>
<dbReference type="SUPFAM" id="SSF53335">
    <property type="entry name" value="S-adenosyl-L-methionine-dependent methyltransferases"/>
    <property type="match status" value="1"/>
</dbReference>
<name>T1FTF1_HELRO</name>
<proteinExistence type="predicted"/>
<dbReference type="EMBL" id="KB096590">
    <property type="protein sequence ID" value="ESO03683.1"/>
    <property type="molecule type" value="Genomic_DNA"/>
</dbReference>
<gene>
    <name evidence="3" type="primary">20212098</name>
    <name evidence="2" type="ORF">HELRODRAFT_191922</name>
</gene>
<reference evidence="3" key="3">
    <citation type="submission" date="2015-06" db="UniProtKB">
        <authorList>
            <consortium name="EnsemblMetazoa"/>
        </authorList>
    </citation>
    <scope>IDENTIFICATION</scope>
</reference>
<dbReference type="InterPro" id="IPR029063">
    <property type="entry name" value="SAM-dependent_MTases_sf"/>
</dbReference>
<dbReference type="Proteomes" id="UP000015101">
    <property type="component" value="Unassembled WGS sequence"/>
</dbReference>
<feature type="region of interest" description="Disordered" evidence="1">
    <location>
        <begin position="238"/>
        <end position="263"/>
    </location>
</feature>
<dbReference type="InParanoid" id="T1FTF1"/>
<evidence type="ECO:0000256" key="1">
    <source>
        <dbReference type="SAM" id="MobiDB-lite"/>
    </source>
</evidence>
<sequence>MVRFRRQQAVILAASSLILLFVISTISNLLNNRRIEGYLVARAQILEEWRQGLYPFDSKDEFSKKISKLNSSSGLCENLVANWSHFNMSTEYYRLLPQLSIRLKEGIVDERHIPRAELTHILHYLTSVKSIKTVCEVGFGYGFTSFNLITSNINVRVFSFDYAVTSDEENVASRMSSFYSDQFGEVKLTVKFGNPTSDIQSSISSGQLPLCDMILINRANLGYKIANDVIKQLSFHSSSSSSSSSGSNTVASSSKSSSSGSSSGNGVIVLVGYPTLAGYQDGRAWEEKLVDAEVAAQLLKKKQRGTTKEDSLIHVYEELRCASRDKKYGFVIGRIKKSLSAIYKSKFLLKLETVSDSTTQRSSVNVQTKPPNRLLHHKNPNGGYDVCLDGGLKPNSSSCKVMSFGINNEWSFDESIAGYGCFVHSYDPSMGLKDHMHSANVQFHNMGLGKEVIDVIKCDAEGAEWAFLEDTIENLFEVKQIILEVHSPKINPQTVSKKDLMYMIRLFMKLQESGFVVDHSYHETWCCEIFAPMFPQEISEKCCHEVYLYNTKYSS</sequence>
<keyword evidence="4" id="KW-1185">Reference proteome</keyword>
<dbReference type="KEGG" id="hro:HELRODRAFT_191922"/>
<dbReference type="EMBL" id="AMQM01004531">
    <property type="status" value="NOT_ANNOTATED_CDS"/>
    <property type="molecule type" value="Genomic_DNA"/>
</dbReference>
<dbReference type="eggNOG" id="ENOG502S29W">
    <property type="taxonomic scope" value="Eukaryota"/>
</dbReference>
<reference evidence="4" key="1">
    <citation type="submission" date="2012-12" db="EMBL/GenBank/DDBJ databases">
        <authorList>
            <person name="Hellsten U."/>
            <person name="Grimwood J."/>
            <person name="Chapman J.A."/>
            <person name="Shapiro H."/>
            <person name="Aerts A."/>
            <person name="Otillar R.P."/>
            <person name="Terry A.Y."/>
            <person name="Boore J.L."/>
            <person name="Simakov O."/>
            <person name="Marletaz F."/>
            <person name="Cho S.-J."/>
            <person name="Edsinger-Gonzales E."/>
            <person name="Havlak P."/>
            <person name="Kuo D.-H."/>
            <person name="Larsson T."/>
            <person name="Lv J."/>
            <person name="Arendt D."/>
            <person name="Savage R."/>
            <person name="Osoegawa K."/>
            <person name="de Jong P."/>
            <person name="Lindberg D.R."/>
            <person name="Seaver E.C."/>
            <person name="Weisblat D.A."/>
            <person name="Putnam N.H."/>
            <person name="Grigoriev I.V."/>
            <person name="Rokhsar D.S."/>
        </authorList>
    </citation>
    <scope>NUCLEOTIDE SEQUENCE</scope>
</reference>
<dbReference type="OrthoDB" id="10006218at2759"/>
<dbReference type="CTD" id="20212098"/>
<dbReference type="PANTHER" id="PTHR32026">
    <property type="entry name" value="METHYLTRANSFERASE-LIKE PROTEIN 24"/>
    <property type="match status" value="1"/>
</dbReference>
<accession>T1FTF1</accession>
<dbReference type="AlphaFoldDB" id="T1FTF1"/>
<organism evidence="3 4">
    <name type="scientific">Helobdella robusta</name>
    <name type="common">Californian leech</name>
    <dbReference type="NCBI Taxonomy" id="6412"/>
    <lineage>
        <taxon>Eukaryota</taxon>
        <taxon>Metazoa</taxon>
        <taxon>Spiralia</taxon>
        <taxon>Lophotrochozoa</taxon>
        <taxon>Annelida</taxon>
        <taxon>Clitellata</taxon>
        <taxon>Hirudinea</taxon>
        <taxon>Rhynchobdellida</taxon>
        <taxon>Glossiphoniidae</taxon>
        <taxon>Helobdella</taxon>
    </lineage>
</organism>
<dbReference type="HOGENOM" id="CLU_491155_0_0_1"/>
<evidence type="ECO:0000313" key="3">
    <source>
        <dbReference type="EnsemblMetazoa" id="HelroP191922"/>
    </source>
</evidence>
<protein>
    <recommendedName>
        <fullName evidence="5">Methyltransferase domain-containing protein</fullName>
    </recommendedName>
</protein>
<dbReference type="PANTHER" id="PTHR32026:SF10">
    <property type="entry name" value="METHYLTRANSFERASE-LIKE PROTEIN 24-RELATED"/>
    <property type="match status" value="1"/>
</dbReference>
<dbReference type="RefSeq" id="XP_009018240.1">
    <property type="nucleotide sequence ID" value="XM_009019992.1"/>
</dbReference>
<dbReference type="InterPro" id="IPR026913">
    <property type="entry name" value="METTL24"/>
</dbReference>
<evidence type="ECO:0008006" key="5">
    <source>
        <dbReference type="Google" id="ProtNLM"/>
    </source>
</evidence>
<dbReference type="EMBL" id="AMQM01004532">
    <property type="status" value="NOT_ANNOTATED_CDS"/>
    <property type="molecule type" value="Genomic_DNA"/>
</dbReference>
<dbReference type="GeneID" id="20212098"/>
<reference evidence="2 4" key="2">
    <citation type="journal article" date="2013" name="Nature">
        <title>Insights into bilaterian evolution from three spiralian genomes.</title>
        <authorList>
            <person name="Simakov O."/>
            <person name="Marletaz F."/>
            <person name="Cho S.J."/>
            <person name="Edsinger-Gonzales E."/>
            <person name="Havlak P."/>
            <person name="Hellsten U."/>
            <person name="Kuo D.H."/>
            <person name="Larsson T."/>
            <person name="Lv J."/>
            <person name="Arendt D."/>
            <person name="Savage R."/>
            <person name="Osoegawa K."/>
            <person name="de Jong P."/>
            <person name="Grimwood J."/>
            <person name="Chapman J.A."/>
            <person name="Shapiro H."/>
            <person name="Aerts A."/>
            <person name="Otillar R.P."/>
            <person name="Terry A.Y."/>
            <person name="Boore J.L."/>
            <person name="Grigoriev I.V."/>
            <person name="Lindberg D.R."/>
            <person name="Seaver E.C."/>
            <person name="Weisblat D.A."/>
            <person name="Putnam N.H."/>
            <person name="Rokhsar D.S."/>
        </authorList>
    </citation>
    <scope>NUCLEOTIDE SEQUENCE</scope>
</reference>
<evidence type="ECO:0000313" key="4">
    <source>
        <dbReference type="Proteomes" id="UP000015101"/>
    </source>
</evidence>